<reference evidence="2" key="2">
    <citation type="journal article" date="2017" name="Nat. Plants">
        <title>The Aegilops tauschii genome reveals multiple impacts of transposons.</title>
        <authorList>
            <person name="Zhao G."/>
            <person name="Zou C."/>
            <person name="Li K."/>
            <person name="Wang K."/>
            <person name="Li T."/>
            <person name="Gao L."/>
            <person name="Zhang X."/>
            <person name="Wang H."/>
            <person name="Yang Z."/>
            <person name="Liu X."/>
            <person name="Jiang W."/>
            <person name="Mao L."/>
            <person name="Kong X."/>
            <person name="Jiao Y."/>
            <person name="Jia J."/>
        </authorList>
    </citation>
    <scope>NUCLEOTIDE SEQUENCE [LARGE SCALE GENOMIC DNA]</scope>
    <source>
        <strain evidence="2">cv. AL8/78</strain>
    </source>
</reference>
<dbReference type="OrthoDB" id="624288at2759"/>
<reference evidence="2" key="1">
    <citation type="journal article" date="2014" name="Science">
        <title>Ancient hybridizations among the ancestral genomes of bread wheat.</title>
        <authorList>
            <consortium name="International Wheat Genome Sequencing Consortium,"/>
            <person name="Marcussen T."/>
            <person name="Sandve S.R."/>
            <person name="Heier L."/>
            <person name="Spannagl M."/>
            <person name="Pfeifer M."/>
            <person name="Jakobsen K.S."/>
            <person name="Wulff B.B."/>
            <person name="Steuernagel B."/>
            <person name="Mayer K.F."/>
            <person name="Olsen O.A."/>
        </authorList>
    </citation>
    <scope>NUCLEOTIDE SEQUENCE [LARGE SCALE GENOMIC DNA]</scope>
    <source>
        <strain evidence="2">cv. AL8/78</strain>
    </source>
</reference>
<dbReference type="GeneID" id="109742377"/>
<dbReference type="RefSeq" id="XP_020157055.2">
    <property type="nucleotide sequence ID" value="XM_020301466.3"/>
</dbReference>
<accession>A0A453BE43</accession>
<evidence type="ECO:0000313" key="2">
    <source>
        <dbReference type="Proteomes" id="UP000015105"/>
    </source>
</evidence>
<dbReference type="Gramene" id="AET2Gv20473100.1">
    <property type="protein sequence ID" value="AET2Gv20473100.1"/>
    <property type="gene ID" value="AET2Gv20473100"/>
</dbReference>
<organism evidence="1 2">
    <name type="scientific">Aegilops tauschii subsp. strangulata</name>
    <name type="common">Goatgrass</name>
    <dbReference type="NCBI Taxonomy" id="200361"/>
    <lineage>
        <taxon>Eukaryota</taxon>
        <taxon>Viridiplantae</taxon>
        <taxon>Streptophyta</taxon>
        <taxon>Embryophyta</taxon>
        <taxon>Tracheophyta</taxon>
        <taxon>Spermatophyta</taxon>
        <taxon>Magnoliopsida</taxon>
        <taxon>Liliopsida</taxon>
        <taxon>Poales</taxon>
        <taxon>Poaceae</taxon>
        <taxon>BOP clade</taxon>
        <taxon>Pooideae</taxon>
        <taxon>Triticodae</taxon>
        <taxon>Triticeae</taxon>
        <taxon>Triticinae</taxon>
        <taxon>Aegilops</taxon>
    </lineage>
</organism>
<protein>
    <submittedName>
        <fullName evidence="1">Uncharacterized protein</fullName>
    </submittedName>
</protein>
<proteinExistence type="predicted"/>
<dbReference type="EnsemblPlants" id="AET2Gv20473100.1">
    <property type="protein sequence ID" value="AET2Gv20473100.1"/>
    <property type="gene ID" value="AET2Gv20473100"/>
</dbReference>
<dbReference type="OMA" id="PRDEDYC"/>
<dbReference type="AlphaFoldDB" id="A0A453BE43"/>
<reference evidence="1" key="3">
    <citation type="journal article" date="2017" name="Nature">
        <title>Genome sequence of the progenitor of the wheat D genome Aegilops tauschii.</title>
        <authorList>
            <person name="Luo M.C."/>
            <person name="Gu Y.Q."/>
            <person name="Puiu D."/>
            <person name="Wang H."/>
            <person name="Twardziok S.O."/>
            <person name="Deal K.R."/>
            <person name="Huo N."/>
            <person name="Zhu T."/>
            <person name="Wang L."/>
            <person name="Wang Y."/>
            <person name="McGuire P.E."/>
            <person name="Liu S."/>
            <person name="Long H."/>
            <person name="Ramasamy R.K."/>
            <person name="Rodriguez J.C."/>
            <person name="Van S.L."/>
            <person name="Yuan L."/>
            <person name="Wang Z."/>
            <person name="Xia Z."/>
            <person name="Xiao L."/>
            <person name="Anderson O.D."/>
            <person name="Ouyang S."/>
            <person name="Liang Y."/>
            <person name="Zimin A.V."/>
            <person name="Pertea G."/>
            <person name="Qi P."/>
            <person name="Bennetzen J.L."/>
            <person name="Dai X."/>
            <person name="Dawson M.W."/>
            <person name="Muller H.G."/>
            <person name="Kugler K."/>
            <person name="Rivarola-Duarte L."/>
            <person name="Spannagl M."/>
            <person name="Mayer K.F.X."/>
            <person name="Lu F.H."/>
            <person name="Bevan M.W."/>
            <person name="Leroy P."/>
            <person name="Li P."/>
            <person name="You F.M."/>
            <person name="Sun Q."/>
            <person name="Liu Z."/>
            <person name="Lyons E."/>
            <person name="Wicker T."/>
            <person name="Salzberg S.L."/>
            <person name="Devos K.M."/>
            <person name="Dvorak J."/>
        </authorList>
    </citation>
    <scope>NUCLEOTIDE SEQUENCE [LARGE SCALE GENOMIC DNA]</scope>
    <source>
        <strain evidence="1">cv. AL8/78</strain>
    </source>
</reference>
<reference evidence="1" key="4">
    <citation type="submission" date="2019-03" db="UniProtKB">
        <authorList>
            <consortium name="EnsemblPlants"/>
        </authorList>
    </citation>
    <scope>IDENTIFICATION</scope>
</reference>
<dbReference type="PANTHER" id="PTHR33647:SF25">
    <property type="entry name" value="OS07G0516400 PROTEIN"/>
    <property type="match status" value="1"/>
</dbReference>
<dbReference type="Proteomes" id="UP000015105">
    <property type="component" value="Chromosome 2D"/>
</dbReference>
<keyword evidence="2" id="KW-1185">Reference proteome</keyword>
<dbReference type="KEGG" id="ats:109742377"/>
<name>A0A453BE43_AEGTS</name>
<evidence type="ECO:0000313" key="1">
    <source>
        <dbReference type="EnsemblPlants" id="AET2Gv20473100.1"/>
    </source>
</evidence>
<dbReference type="STRING" id="200361.A0A453BE43"/>
<reference evidence="1" key="5">
    <citation type="journal article" date="2021" name="G3 (Bethesda)">
        <title>Aegilops tauschii genome assembly Aet v5.0 features greater sequence contiguity and improved annotation.</title>
        <authorList>
            <person name="Wang L."/>
            <person name="Zhu T."/>
            <person name="Rodriguez J.C."/>
            <person name="Deal K.R."/>
            <person name="Dubcovsky J."/>
            <person name="McGuire P.E."/>
            <person name="Lux T."/>
            <person name="Spannagl M."/>
            <person name="Mayer K.F.X."/>
            <person name="Baldrich P."/>
            <person name="Meyers B.C."/>
            <person name="Huo N."/>
            <person name="Gu Y.Q."/>
            <person name="Zhou H."/>
            <person name="Devos K.M."/>
            <person name="Bennetzen J.L."/>
            <person name="Unver T."/>
            <person name="Budak H."/>
            <person name="Gulick P.J."/>
            <person name="Galiba G."/>
            <person name="Kalapos B."/>
            <person name="Nelson D.R."/>
            <person name="Li P."/>
            <person name="You F.M."/>
            <person name="Luo M.C."/>
            <person name="Dvorak J."/>
        </authorList>
    </citation>
    <scope>NUCLEOTIDE SEQUENCE [LARGE SCALE GENOMIC DNA]</scope>
    <source>
        <strain evidence="1">cv. AL8/78</strain>
    </source>
</reference>
<dbReference type="PANTHER" id="PTHR33647">
    <property type="entry name" value="OS01G0793900 PROTEIN"/>
    <property type="match status" value="1"/>
</dbReference>
<sequence length="154" mass="17218">MSPSTVAFPVDPPLPIQSCEHPIIKTKLRTDFDHPRSNFGLPNPIDRPPGQEFEFKMGNCFHTAQGRRGVDAVRCTKKSAVPVEEEEEKATPPVKEVKIRITRKQLEDLLRRLDQEDGCSGAVISELLCMTSGSNFRHRGQAAQWTPALQSIPE</sequence>